<evidence type="ECO:0000256" key="14">
    <source>
        <dbReference type="PROSITE-ProRule" id="PRU00278"/>
    </source>
</evidence>
<keyword evidence="14" id="KW-0697">Rotamase</keyword>
<evidence type="ECO:0000313" key="17">
    <source>
        <dbReference type="Proteomes" id="UP001215827"/>
    </source>
</evidence>
<name>A0ABY8FT73_9SPHN</name>
<evidence type="ECO:0000256" key="1">
    <source>
        <dbReference type="ARBA" id="ARBA00004382"/>
    </source>
</evidence>
<keyword evidence="7" id="KW-0472">Membrane</keyword>
<dbReference type="Pfam" id="PF13624">
    <property type="entry name" value="SurA_N_3"/>
    <property type="match status" value="1"/>
</dbReference>
<evidence type="ECO:0000256" key="12">
    <source>
        <dbReference type="ARBA" id="ARBA00040743"/>
    </source>
</evidence>
<gene>
    <name evidence="16" type="ORF">P7228_14155</name>
</gene>
<comment type="subcellular location">
    <subcellularLocation>
        <location evidence="1">Cell inner membrane</location>
        <topology evidence="1">Single-pass type II membrane protein</topology>
        <orientation evidence="1">Periplasmic side</orientation>
    </subcellularLocation>
</comment>
<dbReference type="InterPro" id="IPR052029">
    <property type="entry name" value="PpiD_chaperone"/>
</dbReference>
<dbReference type="Gene3D" id="3.10.50.40">
    <property type="match status" value="1"/>
</dbReference>
<dbReference type="RefSeq" id="WP_278015877.1">
    <property type="nucleotide sequence ID" value="NZ_CP121106.1"/>
</dbReference>
<evidence type="ECO:0000256" key="4">
    <source>
        <dbReference type="ARBA" id="ARBA00022519"/>
    </source>
</evidence>
<dbReference type="SUPFAM" id="SSF109998">
    <property type="entry name" value="Triger factor/SurA peptide-binding domain-like"/>
    <property type="match status" value="1"/>
</dbReference>
<keyword evidence="17" id="KW-1185">Reference proteome</keyword>
<proteinExistence type="inferred from homology"/>
<dbReference type="PANTHER" id="PTHR47529:SF1">
    <property type="entry name" value="PERIPLASMIC CHAPERONE PPID"/>
    <property type="match status" value="1"/>
</dbReference>
<keyword evidence="14" id="KW-0413">Isomerase</keyword>
<reference evidence="16 17" key="1">
    <citation type="submission" date="2023-03" db="EMBL/GenBank/DDBJ databases">
        <title>Altererythrobacter sp. CAU 1644 isolated from sand.</title>
        <authorList>
            <person name="Kim W."/>
        </authorList>
    </citation>
    <scope>NUCLEOTIDE SEQUENCE [LARGE SCALE GENOMIC DNA]</scope>
    <source>
        <strain evidence="16 17">CAU 1644</strain>
    </source>
</reference>
<evidence type="ECO:0000256" key="2">
    <source>
        <dbReference type="ARBA" id="ARBA00018370"/>
    </source>
</evidence>
<protein>
    <recommendedName>
        <fullName evidence="2">Parvulin-like PPIase</fullName>
    </recommendedName>
    <alternativeName>
        <fullName evidence="9">Peptidyl-prolyl cis-trans isomerase plp</fullName>
    </alternativeName>
    <alternativeName>
        <fullName evidence="12">Periplasmic chaperone PpiD</fullName>
    </alternativeName>
    <alternativeName>
        <fullName evidence="13">Periplasmic folding chaperone</fullName>
    </alternativeName>
    <alternativeName>
        <fullName evidence="10">Rotamase plp</fullName>
    </alternativeName>
</protein>
<evidence type="ECO:0000256" key="5">
    <source>
        <dbReference type="ARBA" id="ARBA00022692"/>
    </source>
</evidence>
<dbReference type="Pfam" id="PF13145">
    <property type="entry name" value="Rotamase_2"/>
    <property type="match status" value="1"/>
</dbReference>
<dbReference type="PROSITE" id="PS50198">
    <property type="entry name" value="PPIC_PPIASE_2"/>
    <property type="match status" value="1"/>
</dbReference>
<keyword evidence="5" id="KW-0812">Transmembrane</keyword>
<evidence type="ECO:0000256" key="10">
    <source>
        <dbReference type="ARBA" id="ARBA00031484"/>
    </source>
</evidence>
<keyword evidence="3" id="KW-1003">Cell membrane</keyword>
<evidence type="ECO:0000259" key="15">
    <source>
        <dbReference type="PROSITE" id="PS50198"/>
    </source>
</evidence>
<accession>A0ABY8FT73</accession>
<evidence type="ECO:0000256" key="6">
    <source>
        <dbReference type="ARBA" id="ARBA00022989"/>
    </source>
</evidence>
<evidence type="ECO:0000256" key="13">
    <source>
        <dbReference type="ARBA" id="ARBA00042775"/>
    </source>
</evidence>
<keyword evidence="6" id="KW-1133">Transmembrane helix</keyword>
<dbReference type="InterPro" id="IPR046357">
    <property type="entry name" value="PPIase_dom_sf"/>
</dbReference>
<evidence type="ECO:0000256" key="11">
    <source>
        <dbReference type="ARBA" id="ARBA00038408"/>
    </source>
</evidence>
<dbReference type="Proteomes" id="UP001215827">
    <property type="component" value="Chromosome"/>
</dbReference>
<dbReference type="InterPro" id="IPR027304">
    <property type="entry name" value="Trigger_fact/SurA_dom_sf"/>
</dbReference>
<evidence type="ECO:0000256" key="8">
    <source>
        <dbReference type="ARBA" id="ARBA00023186"/>
    </source>
</evidence>
<feature type="domain" description="PpiC" evidence="15">
    <location>
        <begin position="272"/>
        <end position="360"/>
    </location>
</feature>
<evidence type="ECO:0000313" key="16">
    <source>
        <dbReference type="EMBL" id="WFL77118.1"/>
    </source>
</evidence>
<evidence type="ECO:0000256" key="3">
    <source>
        <dbReference type="ARBA" id="ARBA00022475"/>
    </source>
</evidence>
<dbReference type="EMBL" id="CP121106">
    <property type="protein sequence ID" value="WFL77118.1"/>
    <property type="molecule type" value="Genomic_DNA"/>
</dbReference>
<dbReference type="Gene3D" id="1.10.4030.10">
    <property type="entry name" value="Porin chaperone SurA, peptide-binding domain"/>
    <property type="match status" value="1"/>
</dbReference>
<dbReference type="SUPFAM" id="SSF54534">
    <property type="entry name" value="FKBP-like"/>
    <property type="match status" value="1"/>
</dbReference>
<keyword evidence="4" id="KW-0997">Cell inner membrane</keyword>
<comment type="similarity">
    <text evidence="11">Belongs to the PpiD chaperone family.</text>
</comment>
<dbReference type="PANTHER" id="PTHR47529">
    <property type="entry name" value="PEPTIDYL-PROLYL CIS-TRANS ISOMERASE D"/>
    <property type="match status" value="1"/>
</dbReference>
<dbReference type="InterPro" id="IPR000297">
    <property type="entry name" value="PPIase_PpiC"/>
</dbReference>
<evidence type="ECO:0000256" key="7">
    <source>
        <dbReference type="ARBA" id="ARBA00023136"/>
    </source>
</evidence>
<sequence length="644" mass="69437">MITFFRRFFNSKIGLAITIAFVGLIGLAFASMDVSGNATFGGVAGGDRVAVVGDSKIGTAELARATTNALDQVRQQNPTLSMKAFVENDGLESVLTRLIDRYAIGEYALEYGLRAGDNLINSELLQIGAFRGPDGNFDQATYQAAIRNQGLTDAMVREELGGSLLAQQLVAPTLIGTTMPDKVARRYASLLRERRQGSIGFLPSQAFMPSGDPTDAQLRSFYETARSRFIRPERRTLRYIGFDAGIVESRIAPTNAEIAARYERDKAQYAASETRRVTQLIVPTQQAANSMRTRAQAGATLESLAREAGFSTTSIGPVTRAELTETANAAVAGAIFSADRGSIAAPARSALGWHVARVDAIDTKAARTLAQVTPEIRERLTTEKRARALSDFSAEIEEEIDSGASLSDIAKAFDLQLQTTPALTADGRIYGQPNSGTPEVLRPTLDTAFQMEEGEPQLAEVVRGQQFIVFEVGEITPSATAPLNEIKDDLTLAWRLSEGAKKSREAADRVLARVKKGDTVAAALRQEKASLPPVEAINLDRQELAARSQQIPAPMALLFSMAEGTTKKLEANNDVGWFIVDLDDIVVQPIAADDPLVAATKNDLRSALGDELADQMVAAMRNELGVERNDAAIDAVRKQLTGES</sequence>
<keyword evidence="8" id="KW-0143">Chaperone</keyword>
<organism evidence="16 17">
    <name type="scientific">Altererythrobacter arenosus</name>
    <dbReference type="NCBI Taxonomy" id="3032592"/>
    <lineage>
        <taxon>Bacteria</taxon>
        <taxon>Pseudomonadati</taxon>
        <taxon>Pseudomonadota</taxon>
        <taxon>Alphaproteobacteria</taxon>
        <taxon>Sphingomonadales</taxon>
        <taxon>Erythrobacteraceae</taxon>
        <taxon>Altererythrobacter</taxon>
    </lineage>
</organism>
<evidence type="ECO:0000256" key="9">
    <source>
        <dbReference type="ARBA" id="ARBA00030642"/>
    </source>
</evidence>